<dbReference type="PANTHER" id="PTHR23517">
    <property type="entry name" value="RESISTANCE PROTEIN MDTM, PUTATIVE-RELATED-RELATED"/>
    <property type="match status" value="1"/>
</dbReference>
<evidence type="ECO:0000256" key="3">
    <source>
        <dbReference type="ARBA" id="ARBA00022475"/>
    </source>
</evidence>
<dbReference type="Pfam" id="PF07690">
    <property type="entry name" value="MFS_1"/>
    <property type="match status" value="1"/>
</dbReference>
<evidence type="ECO:0000256" key="6">
    <source>
        <dbReference type="ARBA" id="ARBA00023136"/>
    </source>
</evidence>
<protein>
    <submittedName>
        <fullName evidence="9">MFS family permease</fullName>
    </submittedName>
</protein>
<dbReference type="GO" id="GO:0022857">
    <property type="term" value="F:transmembrane transporter activity"/>
    <property type="evidence" value="ECO:0007669"/>
    <property type="project" value="InterPro"/>
</dbReference>
<proteinExistence type="predicted"/>
<evidence type="ECO:0000256" key="7">
    <source>
        <dbReference type="SAM" id="Phobius"/>
    </source>
</evidence>
<evidence type="ECO:0000256" key="5">
    <source>
        <dbReference type="ARBA" id="ARBA00022989"/>
    </source>
</evidence>
<dbReference type="InterPro" id="IPR050171">
    <property type="entry name" value="MFS_Transporters"/>
</dbReference>
<dbReference type="PROSITE" id="PS50850">
    <property type="entry name" value="MFS"/>
    <property type="match status" value="1"/>
</dbReference>
<dbReference type="AlphaFoldDB" id="A0A8J7GF97"/>
<feature type="transmembrane region" description="Helical" evidence="7">
    <location>
        <begin position="249"/>
        <end position="268"/>
    </location>
</feature>
<feature type="domain" description="Major facilitator superfamily (MFS) profile" evidence="8">
    <location>
        <begin position="18"/>
        <end position="402"/>
    </location>
</feature>
<feature type="transmembrane region" description="Helical" evidence="7">
    <location>
        <begin position="145"/>
        <end position="166"/>
    </location>
</feature>
<keyword evidence="2" id="KW-0813">Transport</keyword>
<feature type="transmembrane region" description="Helical" evidence="7">
    <location>
        <begin position="172"/>
        <end position="193"/>
    </location>
</feature>
<feature type="transmembrane region" description="Helical" evidence="7">
    <location>
        <begin position="20"/>
        <end position="44"/>
    </location>
</feature>
<evidence type="ECO:0000313" key="9">
    <source>
        <dbReference type="EMBL" id="MBG6134798.1"/>
    </source>
</evidence>
<evidence type="ECO:0000259" key="8">
    <source>
        <dbReference type="PROSITE" id="PS50850"/>
    </source>
</evidence>
<name>A0A8J7GF97_9ACTN</name>
<keyword evidence="6 7" id="KW-0472">Membrane</keyword>
<keyword evidence="5 7" id="KW-1133">Transmembrane helix</keyword>
<feature type="transmembrane region" description="Helical" evidence="7">
    <location>
        <begin position="97"/>
        <end position="119"/>
    </location>
</feature>
<keyword evidence="4 7" id="KW-0812">Transmembrane</keyword>
<dbReference type="GO" id="GO:0005886">
    <property type="term" value="C:plasma membrane"/>
    <property type="evidence" value="ECO:0007669"/>
    <property type="project" value="UniProtKB-SubCell"/>
</dbReference>
<evidence type="ECO:0000256" key="4">
    <source>
        <dbReference type="ARBA" id="ARBA00022692"/>
    </source>
</evidence>
<dbReference type="PANTHER" id="PTHR23517:SF2">
    <property type="entry name" value="MULTIDRUG RESISTANCE PROTEIN MDTH"/>
    <property type="match status" value="1"/>
</dbReference>
<feature type="transmembrane region" description="Helical" evidence="7">
    <location>
        <begin position="288"/>
        <end position="303"/>
    </location>
</feature>
<evidence type="ECO:0000313" key="10">
    <source>
        <dbReference type="Proteomes" id="UP000622552"/>
    </source>
</evidence>
<sequence>MPPRLINLLRSLTPGSPALLALTTSSLVASIGRGTFITISVVFFSRSVGLSASQVGLGMTIAAVIGLFAGVPAGYLADRVGPRAVTIALGCLQAVVLLGYTMAHGFVAFVVVAGAVSLVESGLGASRGALIAGAVPAEERVRTRAYLRSVTNVGWVLGALPAGWALQHDTRGGYLAVIVLNSALFLTAALLNLRVPAVPPQPRAANGPQLVALRDRPFLTVTLLNAVLCIHYGMLNIAVPLWVVNRTNAPAWVVAAATALNAVVVVLFQVRASRGTGDATGGARAQRVSGVLLLAACLLYALAAGQPAWVAAVVLLVGAFVHVLGELRQAAGGWGISFSLAPEHAQGQYQGLYNMSFSFASVVAPAILTTVVVGWGWPGWLLFGLVFAGAGFAVPPAVRWARRTAPELVPS</sequence>
<gene>
    <name evidence="9" type="ORF">IW245_000992</name>
</gene>
<dbReference type="Gene3D" id="1.20.1250.20">
    <property type="entry name" value="MFS general substrate transporter like domains"/>
    <property type="match status" value="1"/>
</dbReference>
<dbReference type="Proteomes" id="UP000622552">
    <property type="component" value="Unassembled WGS sequence"/>
</dbReference>
<organism evidence="9 10">
    <name type="scientific">Longispora fulva</name>
    <dbReference type="NCBI Taxonomy" id="619741"/>
    <lineage>
        <taxon>Bacteria</taxon>
        <taxon>Bacillati</taxon>
        <taxon>Actinomycetota</taxon>
        <taxon>Actinomycetes</taxon>
        <taxon>Micromonosporales</taxon>
        <taxon>Micromonosporaceae</taxon>
        <taxon>Longispora</taxon>
    </lineage>
</organism>
<feature type="transmembrane region" description="Helical" evidence="7">
    <location>
        <begin position="379"/>
        <end position="398"/>
    </location>
</feature>
<evidence type="ECO:0000256" key="2">
    <source>
        <dbReference type="ARBA" id="ARBA00022448"/>
    </source>
</evidence>
<feature type="transmembrane region" description="Helical" evidence="7">
    <location>
        <begin position="56"/>
        <end position="77"/>
    </location>
</feature>
<keyword evidence="10" id="KW-1185">Reference proteome</keyword>
<comment type="subcellular location">
    <subcellularLocation>
        <location evidence="1">Cell membrane</location>
        <topology evidence="1">Multi-pass membrane protein</topology>
    </subcellularLocation>
</comment>
<dbReference type="InterPro" id="IPR020846">
    <property type="entry name" value="MFS_dom"/>
</dbReference>
<accession>A0A8J7GF97</accession>
<dbReference type="InterPro" id="IPR011701">
    <property type="entry name" value="MFS"/>
</dbReference>
<dbReference type="InterPro" id="IPR036259">
    <property type="entry name" value="MFS_trans_sf"/>
</dbReference>
<feature type="transmembrane region" description="Helical" evidence="7">
    <location>
        <begin position="352"/>
        <end position="373"/>
    </location>
</feature>
<comment type="caution">
    <text evidence="9">The sequence shown here is derived from an EMBL/GenBank/DDBJ whole genome shotgun (WGS) entry which is preliminary data.</text>
</comment>
<dbReference type="RefSeq" id="WP_197001989.1">
    <property type="nucleotide sequence ID" value="NZ_BONS01000023.1"/>
</dbReference>
<evidence type="ECO:0000256" key="1">
    <source>
        <dbReference type="ARBA" id="ARBA00004651"/>
    </source>
</evidence>
<reference evidence="9" key="1">
    <citation type="submission" date="2020-11" db="EMBL/GenBank/DDBJ databases">
        <title>Sequencing the genomes of 1000 actinobacteria strains.</title>
        <authorList>
            <person name="Klenk H.-P."/>
        </authorList>
    </citation>
    <scope>NUCLEOTIDE SEQUENCE</scope>
    <source>
        <strain evidence="9">DSM 45356</strain>
    </source>
</reference>
<dbReference type="SUPFAM" id="SSF103473">
    <property type="entry name" value="MFS general substrate transporter"/>
    <property type="match status" value="1"/>
</dbReference>
<dbReference type="EMBL" id="JADOUF010000001">
    <property type="protein sequence ID" value="MBG6134798.1"/>
    <property type="molecule type" value="Genomic_DNA"/>
</dbReference>
<feature type="transmembrane region" description="Helical" evidence="7">
    <location>
        <begin position="218"/>
        <end position="243"/>
    </location>
</feature>
<keyword evidence="3" id="KW-1003">Cell membrane</keyword>